<name>A0A087T169_STEMI</name>
<protein>
    <submittedName>
        <fullName evidence="1">Uncharacterized protein</fullName>
    </submittedName>
</protein>
<evidence type="ECO:0000313" key="1">
    <source>
        <dbReference type="EMBL" id="KFM58858.1"/>
    </source>
</evidence>
<organism evidence="1 2">
    <name type="scientific">Stegodyphus mimosarum</name>
    <name type="common">African social velvet spider</name>
    <dbReference type="NCBI Taxonomy" id="407821"/>
    <lineage>
        <taxon>Eukaryota</taxon>
        <taxon>Metazoa</taxon>
        <taxon>Ecdysozoa</taxon>
        <taxon>Arthropoda</taxon>
        <taxon>Chelicerata</taxon>
        <taxon>Arachnida</taxon>
        <taxon>Araneae</taxon>
        <taxon>Araneomorphae</taxon>
        <taxon>Entelegynae</taxon>
        <taxon>Eresoidea</taxon>
        <taxon>Eresidae</taxon>
        <taxon>Stegodyphus</taxon>
    </lineage>
</organism>
<feature type="non-terminal residue" evidence="1">
    <location>
        <position position="76"/>
    </location>
</feature>
<gene>
    <name evidence="1" type="ORF">X975_26255</name>
</gene>
<sequence length="76" mass="8375">MVPKKAVEWRPVECLLNGDYQFLNAQTGKEKYPIPCIGDFSLELHDFAAFSIAVDESTDITGIGQLAVSVQDVTDE</sequence>
<proteinExistence type="predicted"/>
<dbReference type="OrthoDB" id="6432507at2759"/>
<evidence type="ECO:0000313" key="2">
    <source>
        <dbReference type="Proteomes" id="UP000054359"/>
    </source>
</evidence>
<dbReference type="AlphaFoldDB" id="A0A087T169"/>
<dbReference type="EMBL" id="KK112921">
    <property type="protein sequence ID" value="KFM58858.1"/>
    <property type="molecule type" value="Genomic_DNA"/>
</dbReference>
<accession>A0A087T169</accession>
<dbReference type="Proteomes" id="UP000054359">
    <property type="component" value="Unassembled WGS sequence"/>
</dbReference>
<reference evidence="1 2" key="1">
    <citation type="submission" date="2013-11" db="EMBL/GenBank/DDBJ databases">
        <title>Genome sequencing of Stegodyphus mimosarum.</title>
        <authorList>
            <person name="Bechsgaard J."/>
        </authorList>
    </citation>
    <scope>NUCLEOTIDE SEQUENCE [LARGE SCALE GENOMIC DNA]</scope>
</reference>
<keyword evidence="2" id="KW-1185">Reference proteome</keyword>